<dbReference type="Pfam" id="PF03467">
    <property type="entry name" value="Smg4_UPF3"/>
    <property type="match status" value="1"/>
</dbReference>
<reference evidence="7 8" key="1">
    <citation type="journal article" date="2017" name="Mycologia">
        <title>Bifiguratus adelaidae, gen. et sp. nov., a new member of Mucoromycotina in endophytic and soil-dwelling habitats.</title>
        <authorList>
            <person name="Torres-Cruz T.J."/>
            <person name="Billingsley Tobias T.L."/>
            <person name="Almatruk M."/>
            <person name="Hesse C."/>
            <person name="Kuske C.R."/>
            <person name="Desiro A."/>
            <person name="Benucci G.M."/>
            <person name="Bonito G."/>
            <person name="Stajich J.E."/>
            <person name="Dunlap C."/>
            <person name="Arnold A.E."/>
            <person name="Porras-Alfaro A."/>
        </authorList>
    </citation>
    <scope>NUCLEOTIDE SEQUENCE [LARGE SCALE GENOMIC DNA]</scope>
    <source>
        <strain evidence="7 8">AZ0501</strain>
    </source>
</reference>
<keyword evidence="4" id="KW-0539">Nucleus</keyword>
<dbReference type="InterPro" id="IPR035979">
    <property type="entry name" value="RBD_domain_sf"/>
</dbReference>
<dbReference type="OrthoDB" id="18087at2759"/>
<keyword evidence="3" id="KW-0866">Nonsense-mediated mRNA decay</keyword>
<feature type="domain" description="UPF3" evidence="6">
    <location>
        <begin position="47"/>
        <end position="221"/>
    </location>
</feature>
<feature type="compositionally biased region" description="Polar residues" evidence="5">
    <location>
        <begin position="250"/>
        <end position="260"/>
    </location>
</feature>
<feature type="region of interest" description="Disordered" evidence="5">
    <location>
        <begin position="237"/>
        <end position="414"/>
    </location>
</feature>
<dbReference type="AlphaFoldDB" id="A0A261XYD2"/>
<dbReference type="SUPFAM" id="SSF54928">
    <property type="entry name" value="RNA-binding domain, RBD"/>
    <property type="match status" value="1"/>
</dbReference>
<evidence type="ECO:0000259" key="6">
    <source>
        <dbReference type="Pfam" id="PF03467"/>
    </source>
</evidence>
<name>A0A261XYD2_9FUNG</name>
<accession>A0A261XYD2</accession>
<dbReference type="GO" id="GO:0005737">
    <property type="term" value="C:cytoplasm"/>
    <property type="evidence" value="ECO:0007669"/>
    <property type="project" value="TreeGrafter"/>
</dbReference>
<dbReference type="GO" id="GO:0000184">
    <property type="term" value="P:nuclear-transcribed mRNA catabolic process, nonsense-mediated decay"/>
    <property type="evidence" value="ECO:0007669"/>
    <property type="project" value="UniProtKB-KW"/>
</dbReference>
<dbReference type="PANTHER" id="PTHR13112:SF0">
    <property type="entry name" value="FI21285P1"/>
    <property type="match status" value="1"/>
</dbReference>
<evidence type="ECO:0000256" key="4">
    <source>
        <dbReference type="ARBA" id="ARBA00023242"/>
    </source>
</evidence>
<feature type="region of interest" description="Disordered" evidence="5">
    <location>
        <begin position="1"/>
        <end position="46"/>
    </location>
</feature>
<dbReference type="GO" id="GO:0003729">
    <property type="term" value="F:mRNA binding"/>
    <property type="evidence" value="ECO:0007669"/>
    <property type="project" value="TreeGrafter"/>
</dbReference>
<organism evidence="7 8">
    <name type="scientific">Bifiguratus adelaidae</name>
    <dbReference type="NCBI Taxonomy" id="1938954"/>
    <lineage>
        <taxon>Eukaryota</taxon>
        <taxon>Fungi</taxon>
        <taxon>Fungi incertae sedis</taxon>
        <taxon>Mucoromycota</taxon>
        <taxon>Mucoromycotina</taxon>
        <taxon>Endogonomycetes</taxon>
        <taxon>Endogonales</taxon>
        <taxon>Endogonales incertae sedis</taxon>
        <taxon>Bifiguratus</taxon>
    </lineage>
</organism>
<evidence type="ECO:0000256" key="5">
    <source>
        <dbReference type="SAM" id="MobiDB-lite"/>
    </source>
</evidence>
<dbReference type="PANTHER" id="PTHR13112">
    <property type="entry name" value="UPF3 REGULATOR OF NONSENSE TRANSCRIPTS-LIKE PROTEIN"/>
    <property type="match status" value="1"/>
</dbReference>
<feature type="compositionally biased region" description="Basic residues" evidence="5">
    <location>
        <begin position="384"/>
        <end position="404"/>
    </location>
</feature>
<dbReference type="InterPro" id="IPR039722">
    <property type="entry name" value="Upf3"/>
</dbReference>
<dbReference type="InterPro" id="IPR005120">
    <property type="entry name" value="UPF3_dom"/>
</dbReference>
<dbReference type="EMBL" id="MVBO01000091">
    <property type="protein sequence ID" value="OZJ03328.1"/>
    <property type="molecule type" value="Genomic_DNA"/>
</dbReference>
<keyword evidence="8" id="KW-1185">Reference proteome</keyword>
<proteinExistence type="inferred from homology"/>
<feature type="compositionally biased region" description="Basic and acidic residues" evidence="5">
    <location>
        <begin position="1"/>
        <end position="12"/>
    </location>
</feature>
<comment type="caution">
    <text evidence="7">The sequence shown here is derived from an EMBL/GenBank/DDBJ whole genome shotgun (WGS) entry which is preliminary data.</text>
</comment>
<evidence type="ECO:0000256" key="1">
    <source>
        <dbReference type="ARBA" id="ARBA00004123"/>
    </source>
</evidence>
<dbReference type="GO" id="GO:0005730">
    <property type="term" value="C:nucleolus"/>
    <property type="evidence" value="ECO:0007669"/>
    <property type="project" value="TreeGrafter"/>
</dbReference>
<comment type="subcellular location">
    <subcellularLocation>
        <location evidence="1">Nucleus</location>
    </subcellularLocation>
</comment>
<sequence length="414" mass="44541">MDHPRETGEVKFLKPAKAPTDSDGKSSKSARHRPRRRGPKARRSDLKTKVVIRRLPPLLPEEKLKESLKQWVSPEDYDWWCFIPGKVAKSKAKESVFSRLYLHFKSLDAVIKLHRNYDGHLFIDSKGNEHRAVVEFAPYQKIPKPNQKVDVRQGTIDEDPDYLAFLESLKEDATDKEEGGESGQTWEDKFAASVTAQNLAAAESTLGKTTPLLEYLRAQKASQAAKKARAQVAKAQSKVQARLAKDRKAAQSSLPPTSAKQAGKEAALKQSNGGRDEPAGQLPLPGAQENLPRAPSKAKVPAATAEAPVGKARVPAHGKHQIAKILGKPQMAASSPLATTTGHQTSAPAVHSKPVAHPPAASTNPAQPLHTDNGESRDVGGSTHRGRGASRPRGRGGPRGRGRGRGGPPPGGVS</sequence>
<evidence type="ECO:0000256" key="3">
    <source>
        <dbReference type="ARBA" id="ARBA00023161"/>
    </source>
</evidence>
<comment type="similarity">
    <text evidence="2">Belongs to the RENT3 family.</text>
</comment>
<feature type="compositionally biased region" description="Basic residues" evidence="5">
    <location>
        <begin position="28"/>
        <end position="41"/>
    </location>
</feature>
<evidence type="ECO:0000313" key="8">
    <source>
        <dbReference type="Proteomes" id="UP000242875"/>
    </source>
</evidence>
<feature type="compositionally biased region" description="Polar residues" evidence="5">
    <location>
        <begin position="332"/>
        <end position="347"/>
    </location>
</feature>
<gene>
    <name evidence="7" type="ORF">BZG36_04223</name>
</gene>
<dbReference type="Proteomes" id="UP000242875">
    <property type="component" value="Unassembled WGS sequence"/>
</dbReference>
<evidence type="ECO:0000313" key="7">
    <source>
        <dbReference type="EMBL" id="OZJ03328.1"/>
    </source>
</evidence>
<evidence type="ECO:0000256" key="2">
    <source>
        <dbReference type="ARBA" id="ARBA00005991"/>
    </source>
</evidence>
<dbReference type="CDD" id="cd12455">
    <property type="entry name" value="RRM_like_Smg4_UPF3"/>
    <property type="match status" value="1"/>
</dbReference>
<dbReference type="Gene3D" id="3.30.70.330">
    <property type="match status" value="1"/>
</dbReference>
<dbReference type="InterPro" id="IPR012677">
    <property type="entry name" value="Nucleotide-bd_a/b_plait_sf"/>
</dbReference>
<dbReference type="GO" id="GO:0045727">
    <property type="term" value="P:positive regulation of translation"/>
    <property type="evidence" value="ECO:0007669"/>
    <property type="project" value="TreeGrafter"/>
</dbReference>
<protein>
    <recommendedName>
        <fullName evidence="6">UPF3 domain-containing protein</fullName>
    </recommendedName>
</protein>